<organism evidence="1 2">
    <name type="scientific">Cavenderia fasciculata</name>
    <name type="common">Slime mold</name>
    <name type="synonym">Dictyostelium fasciculatum</name>
    <dbReference type="NCBI Taxonomy" id="261658"/>
    <lineage>
        <taxon>Eukaryota</taxon>
        <taxon>Amoebozoa</taxon>
        <taxon>Evosea</taxon>
        <taxon>Eumycetozoa</taxon>
        <taxon>Dictyostelia</taxon>
        <taxon>Acytosteliales</taxon>
        <taxon>Cavenderiaceae</taxon>
        <taxon>Cavenderia</taxon>
    </lineage>
</organism>
<evidence type="ECO:0000313" key="2">
    <source>
        <dbReference type="Proteomes" id="UP000007797"/>
    </source>
</evidence>
<dbReference type="GeneID" id="14865444"/>
<evidence type="ECO:0000313" key="1">
    <source>
        <dbReference type="EMBL" id="EGG14514.1"/>
    </source>
</evidence>
<reference evidence="2" key="1">
    <citation type="journal article" date="2011" name="Genome Res.">
        <title>Phylogeny-wide analysis of social amoeba genomes highlights ancient origins for complex intercellular communication.</title>
        <authorList>
            <person name="Heidel A.J."/>
            <person name="Lawal H.M."/>
            <person name="Felder M."/>
            <person name="Schilde C."/>
            <person name="Helps N.R."/>
            <person name="Tunggal B."/>
            <person name="Rivero F."/>
            <person name="John U."/>
            <person name="Schleicher M."/>
            <person name="Eichinger L."/>
            <person name="Platzer M."/>
            <person name="Noegel A.A."/>
            <person name="Schaap P."/>
            <person name="Gloeckner G."/>
        </authorList>
    </citation>
    <scope>NUCLEOTIDE SEQUENCE [LARGE SCALE GENOMIC DNA]</scope>
    <source>
        <strain evidence="2">SH3</strain>
    </source>
</reference>
<dbReference type="RefSeq" id="XP_004353931.1">
    <property type="nucleotide sequence ID" value="XM_004353879.1"/>
</dbReference>
<name>F4QD43_CACFS</name>
<gene>
    <name evidence="1" type="ORF">DFA_12290</name>
</gene>
<dbReference type="PANTHER" id="PTHR32134:SF92">
    <property type="entry name" value="FNIP REPEAT-CONTAINING PROTEIN"/>
    <property type="match status" value="1"/>
</dbReference>
<dbReference type="InterPro" id="IPR008615">
    <property type="entry name" value="FNIP"/>
</dbReference>
<proteinExistence type="predicted"/>
<dbReference type="Proteomes" id="UP000007797">
    <property type="component" value="Unassembled WGS sequence"/>
</dbReference>
<dbReference type="EMBL" id="GL883029">
    <property type="protein sequence ID" value="EGG14514.1"/>
    <property type="molecule type" value="Genomic_DNA"/>
</dbReference>
<dbReference type="KEGG" id="dfa:DFA_12290"/>
<dbReference type="Pfam" id="PF05725">
    <property type="entry name" value="FNIP"/>
    <property type="match status" value="1"/>
</dbReference>
<keyword evidence="2" id="KW-1185">Reference proteome</keyword>
<dbReference type="InterPro" id="IPR051251">
    <property type="entry name" value="STK_FNIP-Repeat"/>
</dbReference>
<sequence>MLHVDLQKTVATWTTNKVPSIGKIKLLDESICHTLMIAAFERGITTNQSSISNDGTITEIHIRGKQQDNCSEIDQVTRYTKTGPNNDQVDMIKFTSFDDTDDSMVWSKDVLPQGLKRLLIDDPSEVRVDLARLPDGLEQLRIGDCTKLIFTLPGGELPPSLNKLFIRNSNYYELPIVSLPMSLTTLRLEEYEGIFPSRQNYNININNNDSSTQPYLPLSIQSLYVPVETLKLIQHNWEINLPNLVRLAVSSLDPHQRETDYHQLILPTYIKKLKLNLSIITLTDYAPLPTKLISLKLSGPLTDTTIHPSVLPESLVKLRIQSGNPQLLPGSLPSTLTHLVIRSGDFNHPLPTPLPSSLKVLKLPDGYSVPIPQPYPPNLTRLRCGFIPGLQTMNMCPNYPPTLTSATISNYLVESLPPSIHTLSIYRNFNPEKPSASQLAAIQGCGPPNIKHLVVSVINHQKTIPIHFDTLVHLETLMIRFKRTTSSSITTLDKRVFAIRRLSPDTLLILSTDLQGGIFNRNDSIQFQSFFYSLRI</sequence>
<accession>F4QD43</accession>
<evidence type="ECO:0008006" key="3">
    <source>
        <dbReference type="Google" id="ProtNLM"/>
    </source>
</evidence>
<dbReference type="PANTHER" id="PTHR32134">
    <property type="entry name" value="FNIP REPEAT-CONTAINING PROTEIN"/>
    <property type="match status" value="1"/>
</dbReference>
<dbReference type="SUPFAM" id="SSF52058">
    <property type="entry name" value="L domain-like"/>
    <property type="match status" value="1"/>
</dbReference>
<dbReference type="AlphaFoldDB" id="F4QD43"/>
<protein>
    <recommendedName>
        <fullName evidence="3">FNIP repeat-containing protein</fullName>
    </recommendedName>
</protein>